<dbReference type="InterPro" id="IPR013317">
    <property type="entry name" value="DnaA_dom"/>
</dbReference>
<evidence type="ECO:0000313" key="2">
    <source>
        <dbReference type="EMBL" id="ARU19643.1"/>
    </source>
</evidence>
<name>A0A1Y0F8Y6_9LACO</name>
<gene>
    <name evidence="2" type="ORF">B7R82_06415</name>
</gene>
<dbReference type="GO" id="GO:0006260">
    <property type="term" value="P:DNA replication"/>
    <property type="evidence" value="ECO:0007669"/>
    <property type="project" value="TreeGrafter"/>
</dbReference>
<sequence length="293" mass="33452">MLQTKIIVNQMKRHGRHFGMDNLGEAIQATFSKHFIDVGTCPQCGARLYVPKPRPDIGGACPTCGYIDSNKHVVRTDEDWTLEAHKNDQISYFNSNSIIPGLKIMSNKFETMKMTPELNDVVKTAKDIAVRMAKPKHKPIHSLFTGSSGKGKTHTAISIVNEVWRLTNYQHKILFIDYPMFVSMQQQAINDKDAAKFINKVMYEIRDEKGKGADCVVIDDLGTEPQMANDWNSSKFNEIMRAREDKDIIITTNLAPENIADKYNEQTMSRLRKFAKGNFINFKENIPDYRRAM</sequence>
<protein>
    <recommendedName>
        <fullName evidence="1">Chromosomal replication initiator protein DnaA ATPAse domain-containing protein</fullName>
    </recommendedName>
</protein>
<proteinExistence type="predicted"/>
<dbReference type="SUPFAM" id="SSF52540">
    <property type="entry name" value="P-loop containing nucleoside triphosphate hydrolases"/>
    <property type="match status" value="1"/>
</dbReference>
<accession>A0A1Y0F8Y6</accession>
<dbReference type="Pfam" id="PF00308">
    <property type="entry name" value="Bac_DnaA"/>
    <property type="match status" value="1"/>
</dbReference>
<feature type="domain" description="Chromosomal replication initiator protein DnaA ATPAse" evidence="1">
    <location>
        <begin position="122"/>
        <end position="271"/>
    </location>
</feature>
<evidence type="ECO:0000259" key="1">
    <source>
        <dbReference type="Pfam" id="PF00308"/>
    </source>
</evidence>
<dbReference type="CDD" id="cd00009">
    <property type="entry name" value="AAA"/>
    <property type="match status" value="1"/>
</dbReference>
<reference evidence="2 3" key="1">
    <citation type="submission" date="2017-04" db="EMBL/GenBank/DDBJ databases">
        <title>Complete genome sequence of Lactobacillus salivarius ZLS006, a probiotic strain isolated from healthy piglet.</title>
        <authorList>
            <person name="Zhang D."/>
        </authorList>
    </citation>
    <scope>NUCLEOTIDE SEQUENCE [LARGE SCALE GENOMIC DNA]</scope>
    <source>
        <strain evidence="2 3">ZLS006</strain>
    </source>
</reference>
<dbReference type="PANTHER" id="PTHR30050">
    <property type="entry name" value="CHROMOSOMAL REPLICATION INITIATOR PROTEIN DNAA"/>
    <property type="match status" value="1"/>
</dbReference>
<evidence type="ECO:0000313" key="3">
    <source>
        <dbReference type="Proteomes" id="UP000195378"/>
    </source>
</evidence>
<dbReference type="InterPro" id="IPR027417">
    <property type="entry name" value="P-loop_NTPase"/>
</dbReference>
<dbReference type="AlphaFoldDB" id="A0A1Y0F8Y6"/>
<dbReference type="EMBL" id="CP020858">
    <property type="protein sequence ID" value="ARU19643.1"/>
    <property type="molecule type" value="Genomic_DNA"/>
</dbReference>
<dbReference type="PANTHER" id="PTHR30050:SF4">
    <property type="entry name" value="ATP-BINDING PROTEIN RV3427C IN INSERTION SEQUENCE-RELATED"/>
    <property type="match status" value="1"/>
</dbReference>
<dbReference type="Proteomes" id="UP000195378">
    <property type="component" value="Chromosome"/>
</dbReference>
<dbReference type="Gene3D" id="3.40.50.300">
    <property type="entry name" value="P-loop containing nucleotide triphosphate hydrolases"/>
    <property type="match status" value="1"/>
</dbReference>
<organism evidence="2 3">
    <name type="scientific">Ligilactobacillus salivarius</name>
    <dbReference type="NCBI Taxonomy" id="1624"/>
    <lineage>
        <taxon>Bacteria</taxon>
        <taxon>Bacillati</taxon>
        <taxon>Bacillota</taxon>
        <taxon>Bacilli</taxon>
        <taxon>Lactobacillales</taxon>
        <taxon>Lactobacillaceae</taxon>
        <taxon>Ligilactobacillus</taxon>
    </lineage>
</organism>